<dbReference type="Gene3D" id="3.40.50.1820">
    <property type="entry name" value="alpha/beta hydrolase"/>
    <property type="match status" value="1"/>
</dbReference>
<proteinExistence type="predicted"/>
<dbReference type="SUPFAM" id="SSF53474">
    <property type="entry name" value="alpha/beta-Hydrolases"/>
    <property type="match status" value="1"/>
</dbReference>
<reference evidence="1" key="1">
    <citation type="submission" date="2020-10" db="EMBL/GenBank/DDBJ databases">
        <authorList>
            <person name="Gilroy R."/>
        </authorList>
    </citation>
    <scope>NUCLEOTIDE SEQUENCE</scope>
    <source>
        <strain evidence="1">D5-748</strain>
    </source>
</reference>
<dbReference type="PANTHER" id="PTHR22946:SF0">
    <property type="entry name" value="DIENELACTONE HYDROLASE DOMAIN-CONTAINING PROTEIN"/>
    <property type="match status" value="1"/>
</dbReference>
<dbReference type="InterPro" id="IPR029058">
    <property type="entry name" value="AB_hydrolase_fold"/>
</dbReference>
<evidence type="ECO:0008006" key="3">
    <source>
        <dbReference type="Google" id="ProtNLM"/>
    </source>
</evidence>
<dbReference type="PANTHER" id="PTHR22946">
    <property type="entry name" value="DIENELACTONE HYDROLASE DOMAIN-CONTAINING PROTEIN-RELATED"/>
    <property type="match status" value="1"/>
</dbReference>
<dbReference type="EMBL" id="JADIMO010000035">
    <property type="protein sequence ID" value="MBO8444709.1"/>
    <property type="molecule type" value="Genomic_DNA"/>
</dbReference>
<reference evidence="1" key="2">
    <citation type="journal article" date="2021" name="PeerJ">
        <title>Extensive microbial diversity within the chicken gut microbiome revealed by metagenomics and culture.</title>
        <authorList>
            <person name="Gilroy R."/>
            <person name="Ravi A."/>
            <person name="Getino M."/>
            <person name="Pursley I."/>
            <person name="Horton D.L."/>
            <person name="Alikhan N.F."/>
            <person name="Baker D."/>
            <person name="Gharbi K."/>
            <person name="Hall N."/>
            <person name="Watson M."/>
            <person name="Adriaenssens E.M."/>
            <person name="Foster-Nyarko E."/>
            <person name="Jarju S."/>
            <person name="Secka A."/>
            <person name="Antonio M."/>
            <person name="Oren A."/>
            <person name="Chaudhuri R.R."/>
            <person name="La Ragione R."/>
            <person name="Hildebrand F."/>
            <person name="Pallen M.J."/>
        </authorList>
    </citation>
    <scope>NUCLEOTIDE SEQUENCE</scope>
    <source>
        <strain evidence="1">D5-748</strain>
    </source>
</reference>
<protein>
    <recommendedName>
        <fullName evidence="3">Dienelactone hydrolase domain-containing protein</fullName>
    </recommendedName>
</protein>
<organism evidence="1 2">
    <name type="scientific">Candidatus Cryptobacteroides merdavium</name>
    <dbReference type="NCBI Taxonomy" id="2840769"/>
    <lineage>
        <taxon>Bacteria</taxon>
        <taxon>Pseudomonadati</taxon>
        <taxon>Bacteroidota</taxon>
        <taxon>Bacteroidia</taxon>
        <taxon>Bacteroidales</taxon>
        <taxon>Candidatus Cryptobacteroides</taxon>
    </lineage>
</organism>
<name>A0A9D9EBJ4_9BACT</name>
<dbReference type="AlphaFoldDB" id="A0A9D9EBJ4"/>
<sequence length="454" mass="48915">MPGRAAGDEALRGRKCVLLSSEDRGGYECLHISYEAAGDSVMAYLLVPDSAAAVRCPAVLMLHDHGARFDIGKEKLVRPAADAPGHIRSSSEQWAEKYFDGIHMADSLAASGYVVLVPDALYWGERSSADAQLWSELVYGDSLQRVAALRKAGGNAGTVGQSGTLRCGDASLMAGRVLSGRMPSGAGEVTGLVRTLKNKIFEGQRTVYDSLSAEGAVWAEKTLQEDIASASFLASLPFVDRERVGAFGFSMGAHRCWLLAAFSGDVKCGAAVCWMMMKRDYDASSPSDLSMRIPRLREEYDFPEIARLTYPRPMLFVSGRQDPLFPERSVAEAFEKMQDIYCELSENSGGRRPASGKNDSCSGECGCLHYGTVGKSENETESGAGRGTYTGICGKTSDEVCTETCVGICDKACDRTCDGSGRRTGMETVFVDGGHHCGLPVQHIVLDFFTRCLN</sequence>
<gene>
    <name evidence="1" type="ORF">IAC23_03305</name>
</gene>
<dbReference type="InterPro" id="IPR050261">
    <property type="entry name" value="FrsA_esterase"/>
</dbReference>
<evidence type="ECO:0000313" key="2">
    <source>
        <dbReference type="Proteomes" id="UP000823619"/>
    </source>
</evidence>
<accession>A0A9D9EBJ4</accession>
<dbReference type="Proteomes" id="UP000823619">
    <property type="component" value="Unassembled WGS sequence"/>
</dbReference>
<comment type="caution">
    <text evidence="1">The sequence shown here is derived from an EMBL/GenBank/DDBJ whole genome shotgun (WGS) entry which is preliminary data.</text>
</comment>
<evidence type="ECO:0000313" key="1">
    <source>
        <dbReference type="EMBL" id="MBO8444709.1"/>
    </source>
</evidence>